<proteinExistence type="predicted"/>
<dbReference type="InterPro" id="IPR052155">
    <property type="entry name" value="Biofilm_reg_signaling"/>
</dbReference>
<dbReference type="Pfam" id="PF08448">
    <property type="entry name" value="PAS_4"/>
    <property type="match status" value="1"/>
</dbReference>
<dbReference type="SUPFAM" id="SSF55785">
    <property type="entry name" value="PYP-like sensor domain (PAS domain)"/>
    <property type="match status" value="2"/>
</dbReference>
<sequence length="435" mass="48243">MANIKESIANNYNVQDVPHALQARHHALFTHHPDAIFELSLDGIIEHCNSAAAHITGIANEHLTGNAFFQLLHIDALVEAKAAFNATLKGQHQSYQALSINRHHHASQLEVTHVPIIADERMIGVYAICRDITQRKQDESELRLLKRGIEASPNGVVMADATQPHLPLVYVNSAFTDITGYSAEEALGRNCSFLQGEDSNPEAVEEIRRGVTQHQDVQVLLRNYRRDGSLFWNQLSISPVFSETGVCTHFIGIQQDITRQREQEARIAYQAAHDPLTGLPNLGALQTRLEHALKTCKSRRQELALLYIDLDDFKPINDAFGHGLGDQLLKTVAQRLLDTVTAGVSVARLSSDEFVVLLAPYQSEQEVIALTNRLLAALAQPFTLYQHCLHISASIGIASNKGSTTQAHDLLHHARFCLKSWLSCIAQCKPVSPWP</sequence>
<dbReference type="NCBIfam" id="TIGR00229">
    <property type="entry name" value="sensory_box"/>
    <property type="match status" value="2"/>
</dbReference>
<keyword evidence="5" id="KW-1185">Reference proteome</keyword>
<dbReference type="CDD" id="cd01949">
    <property type="entry name" value="GGDEF"/>
    <property type="match status" value="1"/>
</dbReference>
<dbReference type="InterPro" id="IPR000014">
    <property type="entry name" value="PAS"/>
</dbReference>
<dbReference type="RefSeq" id="WP_176304795.1">
    <property type="nucleotide sequence ID" value="NZ_JABWCV010000030.1"/>
</dbReference>
<comment type="caution">
    <text evidence="4">The sequence shown here is derived from an EMBL/GenBank/DDBJ whole genome shotgun (WGS) entry which is preliminary data.</text>
</comment>
<dbReference type="SUPFAM" id="SSF55073">
    <property type="entry name" value="Nucleotide cyclase"/>
    <property type="match status" value="1"/>
</dbReference>
<dbReference type="PANTHER" id="PTHR44757:SF2">
    <property type="entry name" value="BIOFILM ARCHITECTURE MAINTENANCE PROTEIN MBAA"/>
    <property type="match status" value="1"/>
</dbReference>
<dbReference type="InterPro" id="IPR043128">
    <property type="entry name" value="Rev_trsase/Diguanyl_cyclase"/>
</dbReference>
<feature type="domain" description="PAC" evidence="2">
    <location>
        <begin position="215"/>
        <end position="269"/>
    </location>
</feature>
<feature type="domain" description="PAS" evidence="1">
    <location>
        <begin position="141"/>
        <end position="224"/>
    </location>
</feature>
<name>A0A7Y6VA40_9GAMM</name>
<dbReference type="Gene3D" id="3.30.450.20">
    <property type="entry name" value="PAS domain"/>
    <property type="match status" value="2"/>
</dbReference>
<dbReference type="Pfam" id="PF13426">
    <property type="entry name" value="PAS_9"/>
    <property type="match status" value="1"/>
</dbReference>
<gene>
    <name evidence="4" type="ORF">HUO07_18895</name>
</gene>
<evidence type="ECO:0000259" key="3">
    <source>
        <dbReference type="PROSITE" id="PS50887"/>
    </source>
</evidence>
<dbReference type="InterPro" id="IPR001610">
    <property type="entry name" value="PAC"/>
</dbReference>
<dbReference type="InterPro" id="IPR000700">
    <property type="entry name" value="PAS-assoc_C"/>
</dbReference>
<evidence type="ECO:0000313" key="5">
    <source>
        <dbReference type="Proteomes" id="UP000589984"/>
    </source>
</evidence>
<dbReference type="InterPro" id="IPR000160">
    <property type="entry name" value="GGDEF_dom"/>
</dbReference>
<dbReference type="PROSITE" id="PS50113">
    <property type="entry name" value="PAC"/>
    <property type="match status" value="1"/>
</dbReference>
<organism evidence="4 5">
    <name type="scientific">Vreelandella maris</name>
    <dbReference type="NCBI Taxonomy" id="2729617"/>
    <lineage>
        <taxon>Bacteria</taxon>
        <taxon>Pseudomonadati</taxon>
        <taxon>Pseudomonadota</taxon>
        <taxon>Gammaproteobacteria</taxon>
        <taxon>Oceanospirillales</taxon>
        <taxon>Halomonadaceae</taxon>
        <taxon>Vreelandella</taxon>
    </lineage>
</organism>
<evidence type="ECO:0000259" key="1">
    <source>
        <dbReference type="PROSITE" id="PS50112"/>
    </source>
</evidence>
<feature type="domain" description="GGDEF" evidence="3">
    <location>
        <begin position="301"/>
        <end position="430"/>
    </location>
</feature>
<accession>A0A7Y6VA40</accession>
<dbReference type="AlphaFoldDB" id="A0A7Y6VA40"/>
<dbReference type="InterPro" id="IPR029787">
    <property type="entry name" value="Nucleotide_cyclase"/>
</dbReference>
<dbReference type="PROSITE" id="PS50112">
    <property type="entry name" value="PAS"/>
    <property type="match status" value="2"/>
</dbReference>
<dbReference type="PANTHER" id="PTHR44757">
    <property type="entry name" value="DIGUANYLATE CYCLASE DGCP"/>
    <property type="match status" value="1"/>
</dbReference>
<dbReference type="CDD" id="cd00130">
    <property type="entry name" value="PAS"/>
    <property type="match status" value="2"/>
</dbReference>
<dbReference type="InterPro" id="IPR013656">
    <property type="entry name" value="PAS_4"/>
</dbReference>
<protein>
    <submittedName>
        <fullName evidence="4">Diguanylate cyclase</fullName>
    </submittedName>
</protein>
<dbReference type="Proteomes" id="UP000589984">
    <property type="component" value="Unassembled WGS sequence"/>
</dbReference>
<feature type="domain" description="PAS" evidence="1">
    <location>
        <begin position="21"/>
        <end position="91"/>
    </location>
</feature>
<dbReference type="SMART" id="SM00267">
    <property type="entry name" value="GGDEF"/>
    <property type="match status" value="1"/>
</dbReference>
<reference evidence="4 5" key="1">
    <citation type="submission" date="2020-06" db="EMBL/GenBank/DDBJ databases">
        <title>Halomonas sp. QX-1 draft genome sequence.</title>
        <authorList>
            <person name="Qiu X."/>
        </authorList>
    </citation>
    <scope>NUCLEOTIDE SEQUENCE [LARGE SCALE GENOMIC DNA]</scope>
    <source>
        <strain evidence="4 5">QX-1</strain>
    </source>
</reference>
<evidence type="ECO:0000313" key="4">
    <source>
        <dbReference type="EMBL" id="NVF16213.1"/>
    </source>
</evidence>
<dbReference type="SMART" id="SM00086">
    <property type="entry name" value="PAC"/>
    <property type="match status" value="1"/>
</dbReference>
<dbReference type="Pfam" id="PF00990">
    <property type="entry name" value="GGDEF"/>
    <property type="match status" value="1"/>
</dbReference>
<dbReference type="PROSITE" id="PS50887">
    <property type="entry name" value="GGDEF"/>
    <property type="match status" value="1"/>
</dbReference>
<dbReference type="NCBIfam" id="TIGR00254">
    <property type="entry name" value="GGDEF"/>
    <property type="match status" value="1"/>
</dbReference>
<evidence type="ECO:0000259" key="2">
    <source>
        <dbReference type="PROSITE" id="PS50113"/>
    </source>
</evidence>
<dbReference type="InterPro" id="IPR035965">
    <property type="entry name" value="PAS-like_dom_sf"/>
</dbReference>
<dbReference type="Gene3D" id="3.30.70.270">
    <property type="match status" value="1"/>
</dbReference>
<dbReference type="SMART" id="SM00091">
    <property type="entry name" value="PAS"/>
    <property type="match status" value="2"/>
</dbReference>
<dbReference type="EMBL" id="JABWCV010000030">
    <property type="protein sequence ID" value="NVF16213.1"/>
    <property type="molecule type" value="Genomic_DNA"/>
</dbReference>